<dbReference type="InterPro" id="IPR027417">
    <property type="entry name" value="P-loop_NTPase"/>
</dbReference>
<name>A0A095VT70_9GAMM</name>
<dbReference type="EMBL" id="AUVB01000031">
    <property type="protein sequence ID" value="KGE04288.1"/>
    <property type="molecule type" value="Genomic_DNA"/>
</dbReference>
<dbReference type="SUPFAM" id="SSF52540">
    <property type="entry name" value="P-loop containing nucleoside triphosphate hydrolases"/>
    <property type="match status" value="2"/>
</dbReference>
<evidence type="ECO:0000313" key="3">
    <source>
        <dbReference type="EMBL" id="KGE04288.1"/>
    </source>
</evidence>
<dbReference type="GO" id="GO:0043751">
    <property type="term" value="F:polyphosphate:AMP phosphotransferase activity"/>
    <property type="evidence" value="ECO:0007669"/>
    <property type="project" value="InterPro"/>
</dbReference>
<dbReference type="PANTHER" id="PTHR34383">
    <property type="entry name" value="POLYPHOSPHATE:AMP PHOSPHOTRANSFERASE-RELATED"/>
    <property type="match status" value="1"/>
</dbReference>
<comment type="caution">
    <text evidence="3">The sequence shown here is derived from an EMBL/GenBank/DDBJ whole genome shotgun (WGS) entry which is preliminary data.</text>
</comment>
<dbReference type="PATRIC" id="fig|1265313.6.peg.1136"/>
<dbReference type="Pfam" id="PF03976">
    <property type="entry name" value="PPK2"/>
    <property type="match status" value="2"/>
</dbReference>
<dbReference type="AlphaFoldDB" id="A0A095VT70"/>
<gene>
    <name evidence="3" type="ORF">HRUBRA_01152</name>
</gene>
<sequence length="516" mass="59925">MFEALETGKHLTEEQFKAQRAELRPALLQAQFDLAGRDYPVLIVMGGFDGAGKGAVVHHLNEWMDPRLIETHALWMHSDEEESRPYFWRFWRRLPPRGRTGIMLGNWYQRAAYRAMAGRLDEDGFELAMRRAVAFERMLVDDGALVVKLWLHVSRDMQRRQLSYEAPRQHQNPRVPADPEAWWISREAARGEAQQNVASLPADPEEWWARYPRALEVSERLIRLTDSGEAPWHLIEADDSYYRDATAAGLLLKAMRNHKPANGGPASGDRDPPPDDPQPTILDAIDLSRRVPRDEYKPRLAKLQGRIQDLFWQAHRERRSLVAVFEGWDAAGKGSAIRRLTAAVDPRLYKLVQFAAPTDEERAQHYLWRFWRLLQRDGRATLFDRSWYGRVLVERVEELTPPATWRRAYSEINDFEAQLVEHGCIVAKFWLHISKDEQLKRFKDREAKAHKQHKITDEDWRNREQWDAYALAVEDMVANTSTSAAPWHLVAGNDKKAARLEILERLCEHFESHLGA</sequence>
<dbReference type="OrthoDB" id="9775224at2"/>
<dbReference type="RefSeq" id="WP_035515311.1">
    <property type="nucleotide sequence ID" value="NZ_KN234754.1"/>
</dbReference>
<protein>
    <submittedName>
        <fullName evidence="3">UDP-galactose-lipid carrier transferase</fullName>
    </submittedName>
</protein>
<evidence type="ECO:0000313" key="4">
    <source>
        <dbReference type="Proteomes" id="UP000029640"/>
    </source>
</evidence>
<dbReference type="InterPro" id="IPR022488">
    <property type="entry name" value="PPK2-related"/>
</dbReference>
<dbReference type="STRING" id="1265313.HRUBRA_01152"/>
<organism evidence="3 4">
    <name type="scientific">Pseudohaliea rubra DSM 19751</name>
    <dbReference type="NCBI Taxonomy" id="1265313"/>
    <lineage>
        <taxon>Bacteria</taxon>
        <taxon>Pseudomonadati</taxon>
        <taxon>Pseudomonadota</taxon>
        <taxon>Gammaproteobacteria</taxon>
        <taxon>Cellvibrionales</taxon>
        <taxon>Halieaceae</taxon>
        <taxon>Pseudohaliea</taxon>
    </lineage>
</organism>
<proteinExistence type="predicted"/>
<feature type="domain" description="Polyphosphate kinase-2-related" evidence="2">
    <location>
        <begin position="12"/>
        <end position="163"/>
    </location>
</feature>
<dbReference type="NCBIfam" id="TIGR03708">
    <property type="entry name" value="poly_P_AMP_trns"/>
    <property type="match status" value="1"/>
</dbReference>
<accession>A0A095VT70</accession>
<keyword evidence="3" id="KW-0808">Transferase</keyword>
<evidence type="ECO:0000256" key="1">
    <source>
        <dbReference type="SAM" id="MobiDB-lite"/>
    </source>
</evidence>
<feature type="region of interest" description="Disordered" evidence="1">
    <location>
        <begin position="257"/>
        <end position="279"/>
    </location>
</feature>
<dbReference type="HOGENOM" id="CLU_033786_1_2_6"/>
<keyword evidence="4" id="KW-1185">Reference proteome</keyword>
<dbReference type="GO" id="GO:0006797">
    <property type="term" value="P:polyphosphate metabolic process"/>
    <property type="evidence" value="ECO:0007669"/>
    <property type="project" value="InterPro"/>
</dbReference>
<dbReference type="Gene3D" id="3.40.50.300">
    <property type="entry name" value="P-loop containing nucleotide triphosphate hydrolases"/>
    <property type="match status" value="2"/>
</dbReference>
<evidence type="ECO:0000259" key="2">
    <source>
        <dbReference type="Pfam" id="PF03976"/>
    </source>
</evidence>
<reference evidence="3 4" key="1">
    <citation type="journal article" date="2014" name="Genome Announc.">
        <title>Genome Sequence of Gammaproteobacterial Pseudohaliea rubra Type Strain DSM 19751, Isolated from Coastal Seawater of the Mediterranean Sea.</title>
        <authorList>
            <person name="Spring S."/>
            <person name="Fiebig A."/>
            <person name="Riedel T."/>
            <person name="Goker M."/>
            <person name="Klenk H.P."/>
        </authorList>
    </citation>
    <scope>NUCLEOTIDE SEQUENCE [LARGE SCALE GENOMIC DNA]</scope>
    <source>
        <strain evidence="3 4">DSM 19751</strain>
    </source>
</reference>
<dbReference type="Proteomes" id="UP000029640">
    <property type="component" value="Unassembled WGS sequence"/>
</dbReference>
<dbReference type="InterPro" id="IPR022489">
    <property type="entry name" value="PolyP_AMP_Tfrase"/>
</dbReference>
<feature type="domain" description="Polyphosphate kinase-2-related" evidence="2">
    <location>
        <begin position="293"/>
        <end position="511"/>
    </location>
</feature>
<dbReference type="eggNOG" id="COG2326">
    <property type="taxonomic scope" value="Bacteria"/>
</dbReference>
<dbReference type="PANTHER" id="PTHR34383:SF3">
    <property type="entry name" value="POLYPHOSPHATE:AMP PHOSPHOTRANSFERASE"/>
    <property type="match status" value="1"/>
</dbReference>